<comment type="subcellular location">
    <subcellularLocation>
        <location evidence="2">Cell membrane</location>
        <topology evidence="2">Peripheral membrane protein</topology>
        <orientation evidence="2">Cytoplasmic side</orientation>
    </subcellularLocation>
    <subcellularLocation>
        <location evidence="3">Cytoplasm</location>
    </subcellularLocation>
    <subcellularLocation>
        <location evidence="1">Nucleus</location>
    </subcellularLocation>
</comment>
<comment type="caution">
    <text evidence="20">The sequence shown here is derived from an EMBL/GenBank/DDBJ whole genome shotgun (WGS) entry which is preliminary data.</text>
</comment>
<dbReference type="InterPro" id="IPR001496">
    <property type="entry name" value="SOCS_box"/>
</dbReference>
<comment type="subunit">
    <text evidence="14">Substrate-recognition component of the ECS(SOCS7) complex, composed of SOCS7, CUL5, ELOB, ELOC and RNF7/RBX2. Interacts, via the third proline-rich region, with the second SH3 domain of the adapter protein NCK1. Also interacts with GRB2, INSR, PLCG1, SORBS3/vinexin, and phosphorylated STAT3 and STAT5. Interacts with SEPT6. Interacts with phosphorylated IRS4 and PIK3R1.</text>
</comment>
<evidence type="ECO:0000256" key="8">
    <source>
        <dbReference type="ARBA" id="ARBA00022700"/>
    </source>
</evidence>
<evidence type="ECO:0000256" key="13">
    <source>
        <dbReference type="ARBA" id="ARBA00059017"/>
    </source>
</evidence>
<evidence type="ECO:0000256" key="15">
    <source>
        <dbReference type="ARBA" id="ARBA00070642"/>
    </source>
</evidence>
<evidence type="ECO:0000256" key="1">
    <source>
        <dbReference type="ARBA" id="ARBA00004123"/>
    </source>
</evidence>
<dbReference type="Gene3D" id="3.30.505.10">
    <property type="entry name" value="SH2 domain"/>
    <property type="match status" value="1"/>
</dbReference>
<evidence type="ECO:0000259" key="19">
    <source>
        <dbReference type="PROSITE" id="PS50225"/>
    </source>
</evidence>
<dbReference type="PANTHER" id="PTHR10155:SF5">
    <property type="entry name" value="SUPPRESSOR OF CYTOKINE SIGNALING 7"/>
    <property type="match status" value="1"/>
</dbReference>
<dbReference type="GO" id="GO:0035556">
    <property type="term" value="P:intracellular signal transduction"/>
    <property type="evidence" value="ECO:0007669"/>
    <property type="project" value="InterPro"/>
</dbReference>
<keyword evidence="10 16" id="KW-0727">SH2 domain</keyword>
<organism evidence="20 21">
    <name type="scientific">Littorina saxatilis</name>
    <dbReference type="NCBI Taxonomy" id="31220"/>
    <lineage>
        <taxon>Eukaryota</taxon>
        <taxon>Metazoa</taxon>
        <taxon>Spiralia</taxon>
        <taxon>Lophotrochozoa</taxon>
        <taxon>Mollusca</taxon>
        <taxon>Gastropoda</taxon>
        <taxon>Caenogastropoda</taxon>
        <taxon>Littorinimorpha</taxon>
        <taxon>Littorinoidea</taxon>
        <taxon>Littorinidae</taxon>
        <taxon>Littorina</taxon>
    </lineage>
</organism>
<feature type="region of interest" description="Disordered" evidence="17">
    <location>
        <begin position="55"/>
        <end position="136"/>
    </location>
</feature>
<dbReference type="InterPro" id="IPR036036">
    <property type="entry name" value="SOCS_box-like_dom_sf"/>
</dbReference>
<evidence type="ECO:0000256" key="9">
    <source>
        <dbReference type="ARBA" id="ARBA00022786"/>
    </source>
</evidence>
<dbReference type="GO" id="GO:0009968">
    <property type="term" value="P:negative regulation of signal transduction"/>
    <property type="evidence" value="ECO:0007669"/>
    <property type="project" value="UniProtKB-KW"/>
</dbReference>
<gene>
    <name evidence="20" type="ORF">V1264_011544</name>
</gene>
<dbReference type="InterPro" id="IPR000980">
    <property type="entry name" value="SH2"/>
</dbReference>
<feature type="compositionally biased region" description="Basic and acidic residues" evidence="17">
    <location>
        <begin position="108"/>
        <end position="119"/>
    </location>
</feature>
<dbReference type="InterPro" id="IPR036860">
    <property type="entry name" value="SH2_dom_sf"/>
</dbReference>
<keyword evidence="9" id="KW-0833">Ubl conjugation pathway</keyword>
<dbReference type="SMART" id="SM00253">
    <property type="entry name" value="SOCS"/>
    <property type="match status" value="1"/>
</dbReference>
<dbReference type="PROSITE" id="PS50225">
    <property type="entry name" value="SOCS"/>
    <property type="match status" value="1"/>
</dbReference>
<feature type="region of interest" description="Disordered" evidence="17">
    <location>
        <begin position="185"/>
        <end position="311"/>
    </location>
</feature>
<dbReference type="PROSITE" id="PS50001">
    <property type="entry name" value="SH2"/>
    <property type="match status" value="1"/>
</dbReference>
<feature type="region of interest" description="Disordered" evidence="17">
    <location>
        <begin position="460"/>
        <end position="698"/>
    </location>
</feature>
<feature type="compositionally biased region" description="Basic and acidic residues" evidence="17">
    <location>
        <begin position="7"/>
        <end position="21"/>
    </location>
</feature>
<feature type="compositionally biased region" description="Low complexity" evidence="17">
    <location>
        <begin position="252"/>
        <end position="267"/>
    </location>
</feature>
<evidence type="ECO:0000256" key="5">
    <source>
        <dbReference type="ARBA" id="ARBA00022475"/>
    </source>
</evidence>
<evidence type="ECO:0000313" key="21">
    <source>
        <dbReference type="Proteomes" id="UP001374579"/>
    </source>
</evidence>
<dbReference type="Proteomes" id="UP001374579">
    <property type="component" value="Unassembled WGS sequence"/>
</dbReference>
<dbReference type="SMART" id="SM00252">
    <property type="entry name" value="SH2"/>
    <property type="match status" value="1"/>
</dbReference>
<name>A0AAN9GMG7_9CAEN</name>
<dbReference type="GO" id="GO:0005634">
    <property type="term" value="C:nucleus"/>
    <property type="evidence" value="ECO:0007669"/>
    <property type="project" value="UniProtKB-SubCell"/>
</dbReference>
<protein>
    <recommendedName>
        <fullName evidence="15">Suppressor of cytokine signaling 7</fullName>
    </recommendedName>
</protein>
<dbReference type="GO" id="GO:0046854">
    <property type="term" value="P:phosphatidylinositol phosphate biosynthetic process"/>
    <property type="evidence" value="ECO:0007669"/>
    <property type="project" value="TreeGrafter"/>
</dbReference>
<evidence type="ECO:0000256" key="7">
    <source>
        <dbReference type="ARBA" id="ARBA00022604"/>
    </source>
</evidence>
<evidence type="ECO:0000256" key="17">
    <source>
        <dbReference type="SAM" id="MobiDB-lite"/>
    </source>
</evidence>
<evidence type="ECO:0000256" key="10">
    <source>
        <dbReference type="ARBA" id="ARBA00022999"/>
    </source>
</evidence>
<keyword evidence="7" id="KW-0341">Growth regulation</keyword>
<evidence type="ECO:0000256" key="11">
    <source>
        <dbReference type="ARBA" id="ARBA00023136"/>
    </source>
</evidence>
<keyword evidence="8" id="KW-0734">Signal transduction inhibitor</keyword>
<evidence type="ECO:0000256" key="2">
    <source>
        <dbReference type="ARBA" id="ARBA00004413"/>
    </source>
</evidence>
<dbReference type="PANTHER" id="PTHR10155">
    <property type="entry name" value="PHOSPHATIDYLINOSITOL 3-KINASE REGULATORY SUBUNIT"/>
    <property type="match status" value="1"/>
</dbReference>
<evidence type="ECO:0000256" key="16">
    <source>
        <dbReference type="PROSITE-ProRule" id="PRU00191"/>
    </source>
</evidence>
<feature type="compositionally biased region" description="Polar residues" evidence="17">
    <location>
        <begin position="298"/>
        <end position="309"/>
    </location>
</feature>
<dbReference type="SMART" id="SM00969">
    <property type="entry name" value="SOCS_box"/>
    <property type="match status" value="1"/>
</dbReference>
<feature type="compositionally biased region" description="Polar residues" evidence="17">
    <location>
        <begin position="398"/>
        <end position="433"/>
    </location>
</feature>
<feature type="region of interest" description="Disordered" evidence="17">
    <location>
        <begin position="366"/>
        <end position="443"/>
    </location>
</feature>
<dbReference type="Pfam" id="PF07525">
    <property type="entry name" value="SOCS_box"/>
    <property type="match status" value="1"/>
</dbReference>
<dbReference type="GO" id="GO:0046935">
    <property type="term" value="F:1-phosphatidylinositol-3-kinase regulator activity"/>
    <property type="evidence" value="ECO:0007669"/>
    <property type="project" value="TreeGrafter"/>
</dbReference>
<accession>A0AAN9GMG7</accession>
<proteinExistence type="predicted"/>
<feature type="region of interest" description="Disordered" evidence="17">
    <location>
        <begin position="710"/>
        <end position="773"/>
    </location>
</feature>
<evidence type="ECO:0000256" key="6">
    <source>
        <dbReference type="ARBA" id="ARBA00022490"/>
    </source>
</evidence>
<feature type="compositionally biased region" description="Polar residues" evidence="17">
    <location>
        <begin position="482"/>
        <end position="491"/>
    </location>
</feature>
<evidence type="ECO:0000313" key="20">
    <source>
        <dbReference type="EMBL" id="KAK7112025.1"/>
    </source>
</evidence>
<comment type="function">
    <text evidence="13">Substrate-recognition component of a cullin-5-RING E3 ubiquitin-protein ligase complex (ECS complex, also named CRL5 complex), which mediates the ubiquitination and subsequent proteasomal degradation of target proteins, such as DAB1 and IRS1. Specifically recognizes and binds phosphorylated proteins via its SH2 domain, promoting their ubiquitination. The ECS(SOCS7) complex acts as a key regulator of reelin signaling by mediating ubiquitination and degradation of phosphorylated DAB1 in the cortical plate of the developing cerebral cortex, thereby regulating neuron positioning during cortex development. Functions in insulin signaling and glucose homeostasis through IRS1 ubiquitination and subsequent proteasomal degradation. Also inhibits prolactin, growth hormone and leptin signaling by preventing STAT3 and STAT5 activation, sequestering them in the cytoplasm and reducing their binding to DNA.</text>
</comment>
<feature type="compositionally biased region" description="Basic and acidic residues" evidence="17">
    <location>
        <begin position="497"/>
        <end position="507"/>
    </location>
</feature>
<feature type="region of interest" description="Disordered" evidence="17">
    <location>
        <begin position="1"/>
        <end position="34"/>
    </location>
</feature>
<sequence>MEAGASAEKRERKPSKREMKSKSVTLPAGAMLMAHPGEGFFTKIRRCLRLRSKGKYDLGTSSGPAPEQEDGSPSSRRSRSTDSPVRESSSSAVKVGARSSPQKASRRSKADKEEVVLIRKDRRSPSGIKMGSKSYAEGTNEEVLVVTIAEQEPVAGASGVCLRSESKENKNDIVEDIDPDYETLDNIRRKVRSQGDFGHYASPDNLSTNRTRTSTRQPLQVKIRTSYDMNGRDSGLDSPFTDSPGSSKESQAHSVASSVFSNSAVLSDNSEQSRESTRTPSVVPVNGVPALTADSDPMVTSTSSLNSSALDEDDLYSNAKVLIRKKSQKQSLSQTSLTTAEQRTSGLFVDQSKSQRNSLTPADLLAMMEAESSDSPVPPPLPARNYSEEDLAARQDMTDSQCGAYSSNAESKSNNFSASGEQNSRVSSETLCNNGGARPKTTRMKAFVEEGPVLTMRLEQASPLENDYAVPDADPSRPDLQDPQTTLTPTDNIYEDIPARVEAKESEPMEPVENIEEKKEDNLMFIDEDPSPEVDNPSEKSENNELPEDVMIVSASDSMCGNETDDSHGNSDSTGAEGAHLSAQTTPLSEAPLVGLSGSETLKKTEHLQDEEASGSQNQNEDCITPKPESCSKNDSKDGASTPSSSSSSPHHLSVSSPSDISSLTASSSDTLNNVLDNETDPDDLEGKDQSPPIGPPIHVSLRQLRQRLEKKPKEDDTPPPLPLHRPHRRIGNPNATPRNVKSMEIPSGLFVERDGVRSPTSRSNRRHSSSIAASKAHRDFLESMRQLKDCGWYWGPLSYEESESKLIDKRDGSFLVRDSSNENYILSLSFKSMGQVHHTRIEHHKGLFSFWSQPDSHGKAQICQFIEQTVQNSKNGRFLYFLRPSGPGSPPLPIQLLYPVSRFCRVPSLQHMCRFLVLRRVRRDHVDLLPLPQKFKAYLLEKQYYVETLEET</sequence>
<feature type="domain" description="SH2" evidence="18">
    <location>
        <begin position="793"/>
        <end position="901"/>
    </location>
</feature>
<feature type="compositionally biased region" description="Basic and acidic residues" evidence="17">
    <location>
        <begin position="601"/>
        <end position="610"/>
    </location>
</feature>
<reference evidence="20 21" key="1">
    <citation type="submission" date="2024-02" db="EMBL/GenBank/DDBJ databases">
        <title>Chromosome-scale genome assembly of the rough periwinkle Littorina saxatilis.</title>
        <authorList>
            <person name="De Jode A."/>
            <person name="Faria R."/>
            <person name="Formenti G."/>
            <person name="Sims Y."/>
            <person name="Smith T.P."/>
            <person name="Tracey A."/>
            <person name="Wood J.M.D."/>
            <person name="Zagrodzka Z.B."/>
            <person name="Johannesson K."/>
            <person name="Butlin R.K."/>
            <person name="Leder E.H."/>
        </authorList>
    </citation>
    <scope>NUCLEOTIDE SEQUENCE [LARGE SCALE GENOMIC DNA]</scope>
    <source>
        <strain evidence="20">Snail1</strain>
        <tissue evidence="20">Muscle</tissue>
    </source>
</reference>
<dbReference type="SUPFAM" id="SSF55550">
    <property type="entry name" value="SH2 domain"/>
    <property type="match status" value="1"/>
</dbReference>
<feature type="compositionally biased region" description="Low complexity" evidence="17">
    <location>
        <begin position="641"/>
        <end position="669"/>
    </location>
</feature>
<keyword evidence="6" id="KW-0963">Cytoplasm</keyword>
<dbReference type="GO" id="GO:0005886">
    <property type="term" value="C:plasma membrane"/>
    <property type="evidence" value="ECO:0007669"/>
    <property type="project" value="UniProtKB-SubCell"/>
</dbReference>
<comment type="pathway">
    <text evidence="4">Protein modification; protein ubiquitination.</text>
</comment>
<evidence type="ECO:0000259" key="18">
    <source>
        <dbReference type="PROSITE" id="PS50001"/>
    </source>
</evidence>
<dbReference type="FunFam" id="3.30.505.10:FF:000029">
    <property type="entry name" value="Suppressor of cytokine signaling 7"/>
    <property type="match status" value="1"/>
</dbReference>
<feature type="domain" description="SOCS box" evidence="19">
    <location>
        <begin position="896"/>
        <end position="946"/>
    </location>
</feature>
<dbReference type="EMBL" id="JBAMIC010000002">
    <property type="protein sequence ID" value="KAK7112025.1"/>
    <property type="molecule type" value="Genomic_DNA"/>
</dbReference>
<dbReference type="Pfam" id="PF00017">
    <property type="entry name" value="SH2"/>
    <property type="match status" value="1"/>
</dbReference>
<feature type="compositionally biased region" description="Polar residues" evidence="17">
    <location>
        <begin position="240"/>
        <end position="249"/>
    </location>
</feature>
<feature type="compositionally biased region" description="Low complexity" evidence="17">
    <location>
        <begin position="207"/>
        <end position="216"/>
    </location>
</feature>
<dbReference type="GO" id="GO:0005737">
    <property type="term" value="C:cytoplasm"/>
    <property type="evidence" value="ECO:0007669"/>
    <property type="project" value="UniProtKB-SubCell"/>
</dbReference>
<evidence type="ECO:0000256" key="3">
    <source>
        <dbReference type="ARBA" id="ARBA00004496"/>
    </source>
</evidence>
<evidence type="ECO:0000256" key="14">
    <source>
        <dbReference type="ARBA" id="ARBA00062788"/>
    </source>
</evidence>
<dbReference type="AlphaFoldDB" id="A0AAN9GMG7"/>
<keyword evidence="11" id="KW-0472">Membrane</keyword>
<evidence type="ECO:0000256" key="4">
    <source>
        <dbReference type="ARBA" id="ARBA00004906"/>
    </source>
</evidence>
<evidence type="ECO:0000256" key="12">
    <source>
        <dbReference type="ARBA" id="ARBA00023242"/>
    </source>
</evidence>
<keyword evidence="21" id="KW-1185">Reference proteome</keyword>
<dbReference type="GO" id="GO:0005942">
    <property type="term" value="C:phosphatidylinositol 3-kinase complex"/>
    <property type="evidence" value="ECO:0007669"/>
    <property type="project" value="TreeGrafter"/>
</dbReference>
<dbReference type="SUPFAM" id="SSF158235">
    <property type="entry name" value="SOCS box-like"/>
    <property type="match status" value="1"/>
</dbReference>
<keyword evidence="5" id="KW-1003">Cell membrane</keyword>
<keyword evidence="12" id="KW-0539">Nucleus</keyword>